<evidence type="ECO:0000256" key="2">
    <source>
        <dbReference type="ARBA" id="ARBA00022771"/>
    </source>
</evidence>
<dbReference type="Gene3D" id="3.30.40.10">
    <property type="entry name" value="Zinc/RING finger domain, C3HC4 (zinc finger)"/>
    <property type="match status" value="1"/>
</dbReference>
<protein>
    <submittedName>
        <fullName evidence="7">Vacuolar protein sorting-associated protein 8-like protein</fullName>
    </submittedName>
</protein>
<dbReference type="OrthoDB" id="289913at2759"/>
<dbReference type="AlphaFoldDB" id="A0A034V420"/>
<accession>A0A034V420</accession>
<dbReference type="InterPro" id="IPR036322">
    <property type="entry name" value="WD40_repeat_dom_sf"/>
</dbReference>
<feature type="domain" description="RING-type" evidence="6">
    <location>
        <begin position="1142"/>
        <end position="1208"/>
    </location>
</feature>
<dbReference type="GO" id="GO:0034058">
    <property type="term" value="P:endosomal vesicle fusion"/>
    <property type="evidence" value="ECO:0007669"/>
    <property type="project" value="TreeGrafter"/>
</dbReference>
<dbReference type="EMBL" id="GAKP01022055">
    <property type="protein sequence ID" value="JAC36897.1"/>
    <property type="molecule type" value="Transcribed_RNA"/>
</dbReference>
<feature type="region of interest" description="Disordered" evidence="5">
    <location>
        <begin position="1"/>
        <end position="20"/>
    </location>
</feature>
<dbReference type="SMART" id="SM00184">
    <property type="entry name" value="RING"/>
    <property type="match status" value="1"/>
</dbReference>
<organism evidence="7">
    <name type="scientific">Bactrocera dorsalis</name>
    <name type="common">Oriental fruit fly</name>
    <name type="synonym">Dacus dorsalis</name>
    <dbReference type="NCBI Taxonomy" id="27457"/>
    <lineage>
        <taxon>Eukaryota</taxon>
        <taxon>Metazoa</taxon>
        <taxon>Ecdysozoa</taxon>
        <taxon>Arthropoda</taxon>
        <taxon>Hexapoda</taxon>
        <taxon>Insecta</taxon>
        <taxon>Pterygota</taxon>
        <taxon>Neoptera</taxon>
        <taxon>Endopterygota</taxon>
        <taxon>Diptera</taxon>
        <taxon>Brachycera</taxon>
        <taxon>Muscomorpha</taxon>
        <taxon>Tephritoidea</taxon>
        <taxon>Tephritidae</taxon>
        <taxon>Bactrocera</taxon>
        <taxon>Bactrocera</taxon>
    </lineage>
</organism>
<dbReference type="Pfam" id="PF12816">
    <property type="entry name" value="TPR_Vps8"/>
    <property type="match status" value="1"/>
</dbReference>
<evidence type="ECO:0000259" key="6">
    <source>
        <dbReference type="PROSITE" id="PS50089"/>
    </source>
</evidence>
<dbReference type="GO" id="GO:0008270">
    <property type="term" value="F:zinc ion binding"/>
    <property type="evidence" value="ECO:0007669"/>
    <property type="project" value="UniProtKB-KW"/>
</dbReference>
<feature type="region of interest" description="Disordered" evidence="5">
    <location>
        <begin position="63"/>
        <end position="88"/>
    </location>
</feature>
<name>A0A034V420_BACDO</name>
<keyword evidence="2 4" id="KW-0863">Zinc-finger</keyword>
<dbReference type="PROSITE" id="PS50089">
    <property type="entry name" value="ZF_RING_2"/>
    <property type="match status" value="1"/>
</dbReference>
<dbReference type="GO" id="GO:0030897">
    <property type="term" value="C:HOPS complex"/>
    <property type="evidence" value="ECO:0007669"/>
    <property type="project" value="TreeGrafter"/>
</dbReference>
<evidence type="ECO:0000256" key="1">
    <source>
        <dbReference type="ARBA" id="ARBA00009422"/>
    </source>
</evidence>
<comment type="similarity">
    <text evidence="1">Belongs to the VPS8 family.</text>
</comment>
<dbReference type="InterPro" id="IPR013083">
    <property type="entry name" value="Znf_RING/FYVE/PHD"/>
</dbReference>
<proteinExistence type="inferred from homology"/>
<dbReference type="GO" id="GO:0006623">
    <property type="term" value="P:protein targeting to vacuole"/>
    <property type="evidence" value="ECO:0007669"/>
    <property type="project" value="InterPro"/>
</dbReference>
<evidence type="ECO:0000256" key="4">
    <source>
        <dbReference type="PROSITE-ProRule" id="PRU00175"/>
    </source>
</evidence>
<dbReference type="PANTHER" id="PTHR12616:SF8">
    <property type="entry name" value="VACUOLAR PROTEIN SORTING-ASSOCIATED PROTEIN 8 HOMOLOG"/>
    <property type="match status" value="1"/>
</dbReference>
<evidence type="ECO:0000256" key="3">
    <source>
        <dbReference type="ARBA" id="ARBA00022833"/>
    </source>
</evidence>
<dbReference type="GeneID" id="105230109"/>
<dbReference type="PANTHER" id="PTHR12616">
    <property type="entry name" value="VACUOLAR PROTEIN SORTING VPS41"/>
    <property type="match status" value="1"/>
</dbReference>
<reference evidence="7" key="1">
    <citation type="journal article" date="2014" name="BMC Genomics">
        <title>Characterizing the developmental transcriptome of the oriental fruit fly, Bactrocera dorsalis (Diptera: Tephritidae) through comparative genomic analysis with Drosophila melanogaster utilizing modENCODE datasets.</title>
        <authorList>
            <person name="Geib S.M."/>
            <person name="Calla B."/>
            <person name="Hall B."/>
            <person name="Hou S."/>
            <person name="Manoukis N.C."/>
        </authorList>
    </citation>
    <scope>NUCLEOTIDE SEQUENCE</scope>
    <source>
        <strain evidence="7">Punador</strain>
    </source>
</reference>
<dbReference type="InterPro" id="IPR001841">
    <property type="entry name" value="Znf_RING"/>
</dbReference>
<evidence type="ECO:0000313" key="7">
    <source>
        <dbReference type="EMBL" id="JAC36897.1"/>
    </source>
</evidence>
<dbReference type="SUPFAM" id="SSF57850">
    <property type="entry name" value="RING/U-box"/>
    <property type="match status" value="1"/>
</dbReference>
<dbReference type="SUPFAM" id="SSF50978">
    <property type="entry name" value="WD40 repeat-like"/>
    <property type="match status" value="1"/>
</dbReference>
<dbReference type="InterPro" id="IPR045111">
    <property type="entry name" value="Vps41/Vps8"/>
</dbReference>
<sequence>MNELKAPSLQSLLESDRGSSDSLLAESLLDVDDLDDVEYSIPPSGELPTLESALSEFEADSDIGSELGVPAPAPTPTPSLAEEGGVRNGGAGGGGSIMRYAMMHGVSAQIASAADRVNAGFATACAVSTLIGIGTSHGHILNFDITQTLRWAHQDKHGQGAVSALSYNPDCTRLLAGYARGLVVMIDTQSGDVLRNLFDAITPNTGVLHLKWTSRPALALCSDSGGSVWSLSFTRKLGIRGCSSRCLFSGARGEVCTMEPLLIDSSHDLDQYCIIALATLSKYFIVTIRPRLKVIKYHALQGPADCLPVLAWQMVLIQAADTTRSFDPVLVVGRGNQLFFHQLFMANGRISLLYLRHVQMQTNLLSVHWLGPKCVACMDISEILHLIDVRSSKELECIDMANAGLVYGSAQFKGLATGGNVSPALALAGTHACYNSLMSRGTQLYILGARSLHMIAVRTWTERISYLVKNQRWQEACDLALDGYRATAERPRRKAQAKERIIMLFKEYLAASARAPDYCLGPIVKCLITIGELELLWTQLWERLQNKSLYLQHITEHIENDNIHRVSPTISQALVDHWLEISPTKLEEIILKLDWTCLDLNQVLKAAKRYKLYRAQIYLNTHALNDYSSPLTELIPLVAQEPSGLGNALLVYISSCLAGRSYPSGEIPNDLVQNVKHEVLRCLTSLHSNTSVPNELPYPYLRALLKFDTRETLNVISLAFQEKEFNGELGFSHRKRIINILLEIMTPENTTWAEIGCLLNFIAQQISQQCLKPDTQLLEKVLNHLAKEKITNETTRQHSERESAWHELLINNCLDEISTDEEQLRLAKRAHCYYVEEYLLEKLQRYDDIVECYLNNDQRHDTMFSYMERHVQQPERKIYEQIEKHFKRMLEINAKETTRLVDFHFSAKINKLLEVVQEDEQSLLTFLEHLHRRRFVLTATQSAQLLALLCKFKPEEVDEFVRQCDEYRVEEALSLVLAYKLNKSAIYLYEKQANYHNAFELSVELLATLHGEAAATFAQEISDLCVRATNVLPKADCEKFWFTLLQQILPRDDLKSSTKHMLHLSSQYVDLPKLVQLVMNTRNVSGNFGDIKDLLMSMLSQSRLETDTMEKTLQVKCQDLANAFARKRSEAKRGLLVSAMRCAICQQRLYNQSDILVLGGCGHAVHDKCATTYNETVQSRLNNGDISQTTQAEKDAYNGIHVACPHCSAEMRNNFYNNIIKLSEPKRTVSALCEAAFNIQQEQQNVNQMGVLKLKAPPRKFTCN</sequence>
<dbReference type="CTD" id="23355"/>
<keyword evidence="2 4" id="KW-0479">Metal-binding</keyword>
<keyword evidence="3" id="KW-0862">Zinc</keyword>
<dbReference type="RefSeq" id="XP_011209009.2">
    <property type="nucleotide sequence ID" value="XM_011210707.4"/>
</dbReference>
<dbReference type="Pfam" id="PF23410">
    <property type="entry name" value="Beta-prop_VPS8"/>
    <property type="match status" value="1"/>
</dbReference>
<evidence type="ECO:0000256" key="5">
    <source>
        <dbReference type="SAM" id="MobiDB-lite"/>
    </source>
</evidence>
<dbReference type="InterPro" id="IPR015943">
    <property type="entry name" value="WD40/YVTN_repeat-like_dom_sf"/>
</dbReference>
<dbReference type="GO" id="GO:0005770">
    <property type="term" value="C:late endosome"/>
    <property type="evidence" value="ECO:0007669"/>
    <property type="project" value="TreeGrafter"/>
</dbReference>
<dbReference type="KEGG" id="bdr:105230109"/>
<dbReference type="Gene3D" id="2.130.10.10">
    <property type="entry name" value="YVTN repeat-like/Quinoprotein amine dehydrogenase"/>
    <property type="match status" value="1"/>
</dbReference>
<dbReference type="InterPro" id="IPR025941">
    <property type="entry name" value="Vps8_central_dom"/>
</dbReference>
<gene>
    <name evidence="7" type="primary">VPS8</name>
</gene>